<dbReference type="OrthoDB" id="1700726at2759"/>
<sequence length="690" mass="75207">MIGNVDKRVAWPEKLDYKKQSVEVPGTKRPGQTGHYRSGVFGLIDHQTPNTLLTLPQIFTTGLSQSATLPFLGYRPVTSTNPLTFGDYVWQTYEEVDVRRRAVGSAVCGLFARGEVGGGELDTVGIWSANRPEWQIVDLALQAYGKVGVSLYDTLGRDSVEYIINHAQLSMVFTTLPHLPTLLSLAHKCPPLKMIVCIDDLSEDTKGVLRVLEGKGGVRVIDMKELEAQGRATPLEPVPVTPGDVVSICYTSGTTNTPKGVVLTHGNLAGATQSNLFGSSFPERGVLLSYLPLAHIYGRICELSVISVGGSIGYFTNDPLRLLSDAQTLKPSFFPSVPRVLNRVYQAAMIAGDVPGLRGALFRKAVSDKVARLRSTGVNKHAVWDRVVFSKIQAVLGGNVKMVSCGSAPIAADVMDFLKIALACDVIEGYGMTENCGTCTRVLPNDPTSSGTVGAPQPCNEIKLVDVPTMGYTSEDKPNPRGELCVRGTNCFRVYYRDEKNTKDTVDEEGWIHTGDVGEVDECGRFKIVDRVKNIMKLSQGEYVALEKIENLYSACPLTAQVFVHGDSLQPYLVGVVVPDPVQLAGIVSRVTKKRVGSDDVKALKEALGDERVVNVIMAELDKEAEKNSLKGFERLKRIHLSLELFSVDNGTLTPTLKIRRKDAYNWYKAELDGLYALGEPQNGKSVAKL</sequence>
<organism evidence="4 5">
    <name type="scientific">Jaapia argillacea MUCL 33604</name>
    <dbReference type="NCBI Taxonomy" id="933084"/>
    <lineage>
        <taxon>Eukaryota</taxon>
        <taxon>Fungi</taxon>
        <taxon>Dikarya</taxon>
        <taxon>Basidiomycota</taxon>
        <taxon>Agaricomycotina</taxon>
        <taxon>Agaricomycetes</taxon>
        <taxon>Agaricomycetidae</taxon>
        <taxon>Jaapiales</taxon>
        <taxon>Jaapiaceae</taxon>
        <taxon>Jaapia</taxon>
    </lineage>
</organism>
<proteinExistence type="predicted"/>
<evidence type="ECO:0000256" key="2">
    <source>
        <dbReference type="ARBA" id="ARBA00022840"/>
    </source>
</evidence>
<evidence type="ECO:0000259" key="3">
    <source>
        <dbReference type="Pfam" id="PF00501"/>
    </source>
</evidence>
<dbReference type="EMBL" id="KL197715">
    <property type="protein sequence ID" value="KDQ59881.1"/>
    <property type="molecule type" value="Genomic_DNA"/>
</dbReference>
<gene>
    <name evidence="4" type="ORF">JAAARDRAFT_33448</name>
</gene>
<dbReference type="InterPro" id="IPR042099">
    <property type="entry name" value="ANL_N_sf"/>
</dbReference>
<dbReference type="Pfam" id="PF00501">
    <property type="entry name" value="AMP-binding"/>
    <property type="match status" value="1"/>
</dbReference>
<keyword evidence="2" id="KW-0067">ATP-binding</keyword>
<keyword evidence="1" id="KW-0547">Nucleotide-binding</keyword>
<name>A0A067QBC6_9AGAM</name>
<dbReference type="GO" id="GO:0004467">
    <property type="term" value="F:long-chain fatty acid-CoA ligase activity"/>
    <property type="evidence" value="ECO:0007669"/>
    <property type="project" value="TreeGrafter"/>
</dbReference>
<evidence type="ECO:0000313" key="5">
    <source>
        <dbReference type="Proteomes" id="UP000027265"/>
    </source>
</evidence>
<dbReference type="Proteomes" id="UP000027265">
    <property type="component" value="Unassembled WGS sequence"/>
</dbReference>
<dbReference type="InParanoid" id="A0A067QBC6"/>
<accession>A0A067QBC6</accession>
<dbReference type="PANTHER" id="PTHR43272">
    <property type="entry name" value="LONG-CHAIN-FATTY-ACID--COA LIGASE"/>
    <property type="match status" value="1"/>
</dbReference>
<keyword evidence="5" id="KW-1185">Reference proteome</keyword>
<dbReference type="STRING" id="933084.A0A067QBC6"/>
<dbReference type="GO" id="GO:0005524">
    <property type="term" value="F:ATP binding"/>
    <property type="evidence" value="ECO:0007669"/>
    <property type="project" value="UniProtKB-KW"/>
</dbReference>
<protein>
    <recommendedName>
        <fullName evidence="3">AMP-dependent synthetase/ligase domain-containing protein</fullName>
    </recommendedName>
</protein>
<dbReference type="Gene3D" id="3.40.50.12780">
    <property type="entry name" value="N-terminal domain of ligase-like"/>
    <property type="match status" value="1"/>
</dbReference>
<dbReference type="PANTHER" id="PTHR43272:SF33">
    <property type="entry name" value="AMP-BINDING DOMAIN-CONTAINING PROTEIN-RELATED"/>
    <property type="match status" value="1"/>
</dbReference>
<evidence type="ECO:0000256" key="1">
    <source>
        <dbReference type="ARBA" id="ARBA00022741"/>
    </source>
</evidence>
<reference evidence="5" key="1">
    <citation type="journal article" date="2014" name="Proc. Natl. Acad. Sci. U.S.A.">
        <title>Extensive sampling of basidiomycete genomes demonstrates inadequacy of the white-rot/brown-rot paradigm for wood decay fungi.</title>
        <authorList>
            <person name="Riley R."/>
            <person name="Salamov A.A."/>
            <person name="Brown D.W."/>
            <person name="Nagy L.G."/>
            <person name="Floudas D."/>
            <person name="Held B.W."/>
            <person name="Levasseur A."/>
            <person name="Lombard V."/>
            <person name="Morin E."/>
            <person name="Otillar R."/>
            <person name="Lindquist E.A."/>
            <person name="Sun H."/>
            <person name="LaButti K.M."/>
            <person name="Schmutz J."/>
            <person name="Jabbour D."/>
            <person name="Luo H."/>
            <person name="Baker S.E."/>
            <person name="Pisabarro A.G."/>
            <person name="Walton J.D."/>
            <person name="Blanchette R.A."/>
            <person name="Henrissat B."/>
            <person name="Martin F."/>
            <person name="Cullen D."/>
            <person name="Hibbett D.S."/>
            <person name="Grigoriev I.V."/>
        </authorList>
    </citation>
    <scope>NUCLEOTIDE SEQUENCE [LARGE SCALE GENOMIC DNA]</scope>
    <source>
        <strain evidence="5">MUCL 33604</strain>
    </source>
</reference>
<dbReference type="HOGENOM" id="CLU_000022_45_4_1"/>
<dbReference type="AlphaFoldDB" id="A0A067QBC6"/>
<dbReference type="InterPro" id="IPR000873">
    <property type="entry name" value="AMP-dep_synth/lig_dom"/>
</dbReference>
<dbReference type="SUPFAM" id="SSF56801">
    <property type="entry name" value="Acetyl-CoA synthetase-like"/>
    <property type="match status" value="1"/>
</dbReference>
<evidence type="ECO:0000313" key="4">
    <source>
        <dbReference type="EMBL" id="KDQ59881.1"/>
    </source>
</evidence>
<feature type="domain" description="AMP-dependent synthetase/ligase" evidence="3">
    <location>
        <begin position="85"/>
        <end position="496"/>
    </location>
</feature>
<dbReference type="GO" id="GO:0016020">
    <property type="term" value="C:membrane"/>
    <property type="evidence" value="ECO:0007669"/>
    <property type="project" value="TreeGrafter"/>
</dbReference>
<dbReference type="GO" id="GO:0005783">
    <property type="term" value="C:endoplasmic reticulum"/>
    <property type="evidence" value="ECO:0007669"/>
    <property type="project" value="TreeGrafter"/>
</dbReference>